<dbReference type="SUPFAM" id="SSF52540">
    <property type="entry name" value="P-loop containing nucleoside triphosphate hydrolases"/>
    <property type="match status" value="1"/>
</dbReference>
<dbReference type="Proteomes" id="UP000236047">
    <property type="component" value="Unassembled WGS sequence"/>
</dbReference>
<organism evidence="1 2">
    <name type="scientific">Streptomyces noursei</name>
    <name type="common">Streptomyces albulus</name>
    <dbReference type="NCBI Taxonomy" id="1971"/>
    <lineage>
        <taxon>Bacteria</taxon>
        <taxon>Bacillati</taxon>
        <taxon>Actinomycetota</taxon>
        <taxon>Actinomycetes</taxon>
        <taxon>Kitasatosporales</taxon>
        <taxon>Streptomycetaceae</taxon>
        <taxon>Streptomyces</taxon>
    </lineage>
</organism>
<dbReference type="Gene3D" id="1.25.40.10">
    <property type="entry name" value="Tetratricopeptide repeat domain"/>
    <property type="match status" value="1"/>
</dbReference>
<dbReference type="AlphaFoldDB" id="A0A2N8PR98"/>
<dbReference type="PRINTS" id="PR00364">
    <property type="entry name" value="DISEASERSIST"/>
</dbReference>
<accession>A0A2N8PR98</accession>
<dbReference type="InterPro" id="IPR011990">
    <property type="entry name" value="TPR-like_helical_dom_sf"/>
</dbReference>
<evidence type="ECO:0000313" key="1">
    <source>
        <dbReference type="EMBL" id="PNE43566.1"/>
    </source>
</evidence>
<reference evidence="2" key="1">
    <citation type="submission" date="2015-09" db="EMBL/GenBank/DDBJ databases">
        <authorList>
            <person name="Graham D.E."/>
            <person name="Mahan K.M."/>
            <person name="Klingeman D.M."/>
            <person name="Fida T."/>
            <person name="Giannone R.J."/>
            <person name="Hettich R.L."/>
            <person name="Parry R.J."/>
            <person name="Spain J.C."/>
        </authorList>
    </citation>
    <scope>NUCLEOTIDE SEQUENCE [LARGE SCALE GENOMIC DNA]</scope>
    <source>
        <strain evidence="2">JCM 4701</strain>
    </source>
</reference>
<keyword evidence="2" id="KW-1185">Reference proteome</keyword>
<dbReference type="EMBL" id="LJSN01000001">
    <property type="protein sequence ID" value="PNE43566.1"/>
    <property type="molecule type" value="Genomic_DNA"/>
</dbReference>
<dbReference type="InterPro" id="IPR027417">
    <property type="entry name" value="P-loop_NTPase"/>
</dbReference>
<evidence type="ECO:0008006" key="3">
    <source>
        <dbReference type="Google" id="ProtNLM"/>
    </source>
</evidence>
<proteinExistence type="predicted"/>
<dbReference type="SUPFAM" id="SSF48452">
    <property type="entry name" value="TPR-like"/>
    <property type="match status" value="1"/>
</dbReference>
<gene>
    <name evidence="1" type="ORF">AOB60_00770</name>
</gene>
<sequence length="679" mass="73224">MQAGAIFGGVHHHASTVNYPVPRQLPPAPRHFVNRVEQLRTLETARTAGATLVAITGLVGAGKTGLATHWLHRQDTYADGHLYADLSTLTGSTAAQTVLSGWLRALGLPTPSDDVHELAGLWRSATCNRAVAVLLDDATSAAQIRLLRPGGTASLAVVTSRTPLDDLDLDAPERIQVGRLGPAAARELLGRFAGTTRIMADPKAAAEIAEACVHLPLPLVLAGARLGARPERSLRSAADALTYPAGARSHPEDRVRMAITTALTATYNSLDADAQRLYRCLGLLPTADVDPDMVAAAAATEWATAERLLEVLADEQLLEPLAAHAARPVRYRMAAAVREHACGLAEHDPEHDRKNVRRRVCDWMLLVATHAQFRLTPAQATLRRSIDGPPRQIPLPFDDDTGALAWLDSHQHNLLGTLRAAETAAWFDTAWRMTDAFFPLFQFHHPYTLWAAAHQIGLSAARSATNPAAQRQMLASGAIGLAAAGRVHDAIDWYTGMLEAARADADTRDEGQAHHGLGGCQLEAGRPHEAEAHLALAVARWEQCGYQRGVGLALIRLGECALATGTPHEALSRLDQACTLLLDIQECYEAARASALHGHTQVLLGRSANGIAEMESALETITVAGSILWQARTLKLLAEAHQAAGDRVRALRRYQRSADLYDRIRPAEADSIRRLIEEL</sequence>
<comment type="caution">
    <text evidence="1">The sequence shown here is derived from an EMBL/GenBank/DDBJ whole genome shotgun (WGS) entry which is preliminary data.</text>
</comment>
<evidence type="ECO:0000313" key="2">
    <source>
        <dbReference type="Proteomes" id="UP000236047"/>
    </source>
</evidence>
<dbReference type="Pfam" id="PF13424">
    <property type="entry name" value="TPR_12"/>
    <property type="match status" value="1"/>
</dbReference>
<name>A0A2N8PR98_STRNR</name>
<dbReference type="Gene3D" id="3.40.50.300">
    <property type="entry name" value="P-loop containing nucleotide triphosphate hydrolases"/>
    <property type="match status" value="1"/>
</dbReference>
<protein>
    <recommendedName>
        <fullName evidence="3">NB-ARC domain-containing protein</fullName>
    </recommendedName>
</protein>